<dbReference type="InterPro" id="IPR008978">
    <property type="entry name" value="HSP20-like_chaperone"/>
</dbReference>
<feature type="domain" description="SHSP" evidence="4">
    <location>
        <begin position="49"/>
        <end position="161"/>
    </location>
</feature>
<dbReference type="InterPro" id="IPR002068">
    <property type="entry name" value="A-crystallin/Hsp20_dom"/>
</dbReference>
<feature type="compositionally biased region" description="Basic and acidic residues" evidence="3">
    <location>
        <begin position="37"/>
        <end position="47"/>
    </location>
</feature>
<dbReference type="STRING" id="1802126.A3B25_01725"/>
<comment type="caution">
    <text evidence="6">The sequence shown here is derived from an EMBL/GenBank/DDBJ whole genome shotgun (WGS) entry which is preliminary data.</text>
</comment>
<evidence type="ECO:0000313" key="6">
    <source>
        <dbReference type="EMBL" id="OGZ54364.1"/>
    </source>
</evidence>
<evidence type="ECO:0000256" key="1">
    <source>
        <dbReference type="PROSITE-ProRule" id="PRU00285"/>
    </source>
</evidence>
<dbReference type="EMBL" id="MHNW01000007">
    <property type="protein sequence ID" value="OGZ54364.1"/>
    <property type="molecule type" value="Genomic_DNA"/>
</dbReference>
<evidence type="ECO:0000256" key="3">
    <source>
        <dbReference type="SAM" id="MobiDB-lite"/>
    </source>
</evidence>
<feature type="region of interest" description="Disordered" evidence="3">
    <location>
        <begin position="30"/>
        <end position="55"/>
    </location>
</feature>
<evidence type="ECO:0000259" key="5">
    <source>
        <dbReference type="PROSITE" id="PS51203"/>
    </source>
</evidence>
<dbReference type="Pfam" id="PF00011">
    <property type="entry name" value="HSP20"/>
    <property type="match status" value="1"/>
</dbReference>
<dbReference type="InterPro" id="IPR031107">
    <property type="entry name" value="Small_HSP"/>
</dbReference>
<accession>A0A1G2GVX0</accession>
<dbReference type="Gene3D" id="2.60.40.790">
    <property type="match status" value="1"/>
</dbReference>
<protein>
    <submittedName>
        <fullName evidence="6">Uncharacterized protein</fullName>
    </submittedName>
</protein>
<dbReference type="PROSITE" id="PS01031">
    <property type="entry name" value="SHSP"/>
    <property type="match status" value="1"/>
</dbReference>
<dbReference type="PANTHER" id="PTHR11527">
    <property type="entry name" value="HEAT-SHOCK PROTEIN 20 FAMILY MEMBER"/>
    <property type="match status" value="1"/>
</dbReference>
<organism evidence="6 7">
    <name type="scientific">Candidatus Ryanbacteria bacterium RIFCSPLOWO2_01_FULL_48_26</name>
    <dbReference type="NCBI Taxonomy" id="1802126"/>
    <lineage>
        <taxon>Bacteria</taxon>
        <taxon>Candidatus Ryaniibacteriota</taxon>
    </lineage>
</organism>
<dbReference type="InterPro" id="IPR007052">
    <property type="entry name" value="CS_dom"/>
</dbReference>
<dbReference type="AlphaFoldDB" id="A0A1G2GVX0"/>
<gene>
    <name evidence="6" type="ORF">A3B25_01725</name>
</gene>
<comment type="similarity">
    <text evidence="1 2">Belongs to the small heat shock protein (HSP20) family.</text>
</comment>
<sequence>MENSSEKFFEELSDERSKAEEDFMRVELAKSSNSVIERSKAEVRESDSSGEPEGQLTVDVYQTANDIVIESAIAGVKPDDIDINVSNDSITIRGERKQENQVRDQDYFYQECYWGRFSRSVILPQEVDPENATVNFKNGILTVRLPKLNRKKSKKLKVRLE</sequence>
<reference evidence="6 7" key="1">
    <citation type="journal article" date="2016" name="Nat. Commun.">
        <title>Thousands of microbial genomes shed light on interconnected biogeochemical processes in an aquifer system.</title>
        <authorList>
            <person name="Anantharaman K."/>
            <person name="Brown C.T."/>
            <person name="Hug L.A."/>
            <person name="Sharon I."/>
            <person name="Castelle C.J."/>
            <person name="Probst A.J."/>
            <person name="Thomas B.C."/>
            <person name="Singh A."/>
            <person name="Wilkins M.J."/>
            <person name="Karaoz U."/>
            <person name="Brodie E.L."/>
            <person name="Williams K.H."/>
            <person name="Hubbard S.S."/>
            <person name="Banfield J.F."/>
        </authorList>
    </citation>
    <scope>NUCLEOTIDE SEQUENCE [LARGE SCALE GENOMIC DNA]</scope>
</reference>
<evidence type="ECO:0000256" key="2">
    <source>
        <dbReference type="RuleBase" id="RU003616"/>
    </source>
</evidence>
<evidence type="ECO:0000259" key="4">
    <source>
        <dbReference type="PROSITE" id="PS01031"/>
    </source>
</evidence>
<dbReference type="Proteomes" id="UP000179106">
    <property type="component" value="Unassembled WGS sequence"/>
</dbReference>
<dbReference type="PROSITE" id="PS51203">
    <property type="entry name" value="CS"/>
    <property type="match status" value="1"/>
</dbReference>
<dbReference type="CDD" id="cd06464">
    <property type="entry name" value="ACD_sHsps-like"/>
    <property type="match status" value="1"/>
</dbReference>
<dbReference type="SUPFAM" id="SSF49764">
    <property type="entry name" value="HSP20-like chaperones"/>
    <property type="match status" value="1"/>
</dbReference>
<name>A0A1G2GVX0_9BACT</name>
<proteinExistence type="inferred from homology"/>
<evidence type="ECO:0000313" key="7">
    <source>
        <dbReference type="Proteomes" id="UP000179106"/>
    </source>
</evidence>
<feature type="domain" description="CS" evidence="5">
    <location>
        <begin position="53"/>
        <end position="161"/>
    </location>
</feature>